<name>A0AAW9QUS8_9CHRO</name>
<evidence type="ECO:0000256" key="1">
    <source>
        <dbReference type="SAM" id="MobiDB-lite"/>
    </source>
</evidence>
<organism evidence="2 3">
    <name type="scientific">Pannus brasiliensis CCIBt3594</name>
    <dbReference type="NCBI Taxonomy" id="1427578"/>
    <lineage>
        <taxon>Bacteria</taxon>
        <taxon>Bacillati</taxon>
        <taxon>Cyanobacteriota</taxon>
        <taxon>Cyanophyceae</taxon>
        <taxon>Oscillatoriophycideae</taxon>
        <taxon>Chroococcales</taxon>
        <taxon>Microcystaceae</taxon>
        <taxon>Pannus</taxon>
    </lineage>
</organism>
<dbReference type="RefSeq" id="WP_332863819.1">
    <property type="nucleotide sequence ID" value="NZ_JBAFSM010000005.1"/>
</dbReference>
<reference evidence="2 3" key="1">
    <citation type="submission" date="2024-01" db="EMBL/GenBank/DDBJ databases">
        <title>Genomic insights into the taxonomy and metabolism of the cyanobacterium Pannus brasiliensis CCIBt3594.</title>
        <authorList>
            <person name="Machado M."/>
            <person name="Botero N.B."/>
            <person name="Andreote A.P.D."/>
            <person name="Feitosa A.M.T."/>
            <person name="Popin R."/>
            <person name="Sivonen K."/>
            <person name="Fiore M.F."/>
        </authorList>
    </citation>
    <scope>NUCLEOTIDE SEQUENCE [LARGE SCALE GENOMIC DNA]</scope>
    <source>
        <strain evidence="2 3">CCIBt3594</strain>
    </source>
</reference>
<keyword evidence="3" id="KW-1185">Reference proteome</keyword>
<evidence type="ECO:0000313" key="3">
    <source>
        <dbReference type="Proteomes" id="UP001328733"/>
    </source>
</evidence>
<sequence length="58" mass="6313">MCSSEPSFIYRNQEVGGRSQEAGGRRQEAGGRSQESGGFERASFLACRGARLAPLHLR</sequence>
<comment type="caution">
    <text evidence="2">The sequence shown here is derived from an EMBL/GenBank/DDBJ whole genome shotgun (WGS) entry which is preliminary data.</text>
</comment>
<gene>
    <name evidence="2" type="ORF">V0288_04460</name>
</gene>
<proteinExistence type="predicted"/>
<feature type="region of interest" description="Disordered" evidence="1">
    <location>
        <begin position="1"/>
        <end position="38"/>
    </location>
</feature>
<evidence type="ECO:0000313" key="2">
    <source>
        <dbReference type="EMBL" id="MEG3436364.1"/>
    </source>
</evidence>
<dbReference type="EMBL" id="JBAFSM010000005">
    <property type="protein sequence ID" value="MEG3436364.1"/>
    <property type="molecule type" value="Genomic_DNA"/>
</dbReference>
<protein>
    <submittedName>
        <fullName evidence="2">Uncharacterized protein</fullName>
    </submittedName>
</protein>
<accession>A0AAW9QUS8</accession>
<dbReference type="Proteomes" id="UP001328733">
    <property type="component" value="Unassembled WGS sequence"/>
</dbReference>
<dbReference type="AlphaFoldDB" id="A0AAW9QUS8"/>